<organism evidence="2 3">
    <name type="scientific">Fibrivirga algicola</name>
    <dbReference type="NCBI Taxonomy" id="2950420"/>
    <lineage>
        <taxon>Bacteria</taxon>
        <taxon>Pseudomonadati</taxon>
        <taxon>Bacteroidota</taxon>
        <taxon>Cytophagia</taxon>
        <taxon>Cytophagales</taxon>
        <taxon>Spirosomataceae</taxon>
        <taxon>Fibrivirga</taxon>
    </lineage>
</organism>
<sequence length="318" mass="33813">MNQVPDLPTDNVSGQATASSSNTGSHLRVSNSQLQFDRTPLGEESFLTLKVTPPYSDALVVLTISEPDMFQVAAGKERLAFKQALTVKPDLTGTYIHLRYTPTRSGKHQATLTLEAPASAETITVQLAGRTTGVALLTQRTQSTAGYNTSTGERPGNWLAKGLLGASILAGLGIGVYAFRCDIWPASCGPVVDNAVPTIVPEQTGTTNAPVAKNRPIPATRTSKTRPVPADVQPTPPVEAAEPVVTQNEPITNLPDQRTPVPTRPVLAESSPRLTKAAPKSKLVGAQRTQPVPKLKPVPKPAPSEESDLERELNRTSQ</sequence>
<comment type="caution">
    <text evidence="2">The sequence shown here is derived from an EMBL/GenBank/DDBJ whole genome shotgun (WGS) entry which is preliminary data.</text>
</comment>
<dbReference type="InterPro" id="IPR013783">
    <property type="entry name" value="Ig-like_fold"/>
</dbReference>
<dbReference type="Proteomes" id="UP000606008">
    <property type="component" value="Unassembled WGS sequence"/>
</dbReference>
<reference evidence="2" key="1">
    <citation type="submission" date="2024-05" db="EMBL/GenBank/DDBJ databases">
        <authorList>
            <person name="Jung D.-H."/>
        </authorList>
    </citation>
    <scope>NUCLEOTIDE SEQUENCE</scope>
    <source>
        <strain evidence="2">JA-25</strain>
    </source>
</reference>
<dbReference type="EMBL" id="WAEL01000003">
    <property type="protein sequence ID" value="NID10519.1"/>
    <property type="molecule type" value="Genomic_DNA"/>
</dbReference>
<evidence type="ECO:0000256" key="1">
    <source>
        <dbReference type="SAM" id="MobiDB-lite"/>
    </source>
</evidence>
<feature type="region of interest" description="Disordered" evidence="1">
    <location>
        <begin position="203"/>
        <end position="318"/>
    </location>
</feature>
<evidence type="ECO:0000313" key="2">
    <source>
        <dbReference type="EMBL" id="NID10519.1"/>
    </source>
</evidence>
<name>A0ABX0QEA6_9BACT</name>
<feature type="compositionally biased region" description="Polar residues" evidence="1">
    <location>
        <begin position="10"/>
        <end position="31"/>
    </location>
</feature>
<gene>
    <name evidence="2" type="ORF">F7231_10085</name>
</gene>
<dbReference type="Gene3D" id="2.60.40.10">
    <property type="entry name" value="Immunoglobulins"/>
    <property type="match status" value="1"/>
</dbReference>
<accession>A0ABX0QEA6</accession>
<feature type="region of interest" description="Disordered" evidence="1">
    <location>
        <begin position="1"/>
        <end position="31"/>
    </location>
</feature>
<keyword evidence="3" id="KW-1185">Reference proteome</keyword>
<proteinExistence type="predicted"/>
<protein>
    <submittedName>
        <fullName evidence="2">Uncharacterized protein</fullName>
    </submittedName>
</protein>
<dbReference type="RefSeq" id="WP_166691800.1">
    <property type="nucleotide sequence ID" value="NZ_WAEL01000003.1"/>
</dbReference>
<evidence type="ECO:0000313" key="3">
    <source>
        <dbReference type="Proteomes" id="UP000606008"/>
    </source>
</evidence>
<feature type="compositionally biased region" description="Low complexity" evidence="1">
    <location>
        <begin position="238"/>
        <end position="247"/>
    </location>
</feature>